<proteinExistence type="inferred from homology"/>
<dbReference type="AlphaFoldDB" id="A0A6P6YMF9"/>
<organism evidence="6 7">
    <name type="scientific">Dermatophagoides pteronyssinus</name>
    <name type="common">European house dust mite</name>
    <dbReference type="NCBI Taxonomy" id="6956"/>
    <lineage>
        <taxon>Eukaryota</taxon>
        <taxon>Metazoa</taxon>
        <taxon>Ecdysozoa</taxon>
        <taxon>Arthropoda</taxon>
        <taxon>Chelicerata</taxon>
        <taxon>Arachnida</taxon>
        <taxon>Acari</taxon>
        <taxon>Acariformes</taxon>
        <taxon>Sarcoptiformes</taxon>
        <taxon>Astigmata</taxon>
        <taxon>Psoroptidia</taxon>
        <taxon>Analgoidea</taxon>
        <taxon>Pyroglyphidae</taxon>
        <taxon>Dermatophagoidinae</taxon>
        <taxon>Dermatophagoides</taxon>
    </lineage>
</organism>
<dbReference type="GO" id="GO:0016887">
    <property type="term" value="F:ATP hydrolysis activity"/>
    <property type="evidence" value="ECO:0007669"/>
    <property type="project" value="InterPro"/>
</dbReference>
<dbReference type="InterPro" id="IPR027413">
    <property type="entry name" value="GROEL-like_equatorial_sf"/>
</dbReference>
<dbReference type="GO" id="GO:0140662">
    <property type="term" value="F:ATP-dependent protein folding chaperone"/>
    <property type="evidence" value="ECO:0007669"/>
    <property type="project" value="InterPro"/>
</dbReference>
<dbReference type="OMA" id="HPAANMI"/>
<dbReference type="PROSITE" id="PS00995">
    <property type="entry name" value="TCP1_3"/>
    <property type="match status" value="1"/>
</dbReference>
<dbReference type="InterPro" id="IPR017998">
    <property type="entry name" value="Chaperone_TCP-1"/>
</dbReference>
<keyword evidence="2 5" id="KW-0547">Nucleotide-binding</keyword>
<keyword evidence="3 5" id="KW-0067">ATP-binding</keyword>
<dbReference type="RefSeq" id="XP_027206380.1">
    <property type="nucleotide sequence ID" value="XM_027350579.1"/>
</dbReference>
<dbReference type="InterPro" id="IPR002194">
    <property type="entry name" value="Chaperonin_TCP-1_CS"/>
</dbReference>
<dbReference type="GO" id="GO:0051082">
    <property type="term" value="F:unfolded protein binding"/>
    <property type="evidence" value="ECO:0007669"/>
    <property type="project" value="InterPro"/>
</dbReference>
<dbReference type="PANTHER" id="PTHR11353">
    <property type="entry name" value="CHAPERONIN"/>
    <property type="match status" value="1"/>
</dbReference>
<evidence type="ECO:0000256" key="1">
    <source>
        <dbReference type="ARBA" id="ARBA00008020"/>
    </source>
</evidence>
<name>A0A6P6YMF9_DERPT</name>
<dbReference type="FunCoup" id="A0A6P6YMF9">
    <property type="interactions" value="1969"/>
</dbReference>
<dbReference type="InterPro" id="IPR027410">
    <property type="entry name" value="TCP-1-like_intermed_sf"/>
</dbReference>
<accession>A0A6P6YMF9</accession>
<dbReference type="PRINTS" id="PR00304">
    <property type="entry name" value="TCOMPLEXTCP1"/>
</dbReference>
<dbReference type="Gene3D" id="3.50.7.10">
    <property type="entry name" value="GroEL"/>
    <property type="match status" value="1"/>
</dbReference>
<comment type="similarity">
    <text evidence="1 5">Belongs to the TCP-1 chaperonin family.</text>
</comment>
<reference evidence="7" key="1">
    <citation type="submission" date="2025-08" db="UniProtKB">
        <authorList>
            <consortium name="RefSeq"/>
        </authorList>
    </citation>
    <scope>IDENTIFICATION</scope>
    <source>
        <strain evidence="7">Airmid</strain>
    </source>
</reference>
<dbReference type="Pfam" id="PF00118">
    <property type="entry name" value="Cpn60_TCP1"/>
    <property type="match status" value="1"/>
</dbReference>
<dbReference type="Gene3D" id="1.10.560.10">
    <property type="entry name" value="GroEL-like equatorial domain"/>
    <property type="match status" value="1"/>
</dbReference>
<evidence type="ECO:0000313" key="6">
    <source>
        <dbReference type="Proteomes" id="UP000515146"/>
    </source>
</evidence>
<gene>
    <name evidence="7" type="primary">LOC113799881</name>
</gene>
<dbReference type="Gene3D" id="3.30.260.10">
    <property type="entry name" value="TCP-1-like chaperonin intermediate domain"/>
    <property type="match status" value="1"/>
</dbReference>
<dbReference type="InterPro" id="IPR002423">
    <property type="entry name" value="Cpn60/GroEL/TCP-1"/>
</dbReference>
<dbReference type="GO" id="GO:0005524">
    <property type="term" value="F:ATP binding"/>
    <property type="evidence" value="ECO:0007669"/>
    <property type="project" value="UniProtKB-KW"/>
</dbReference>
<dbReference type="InterPro" id="IPR027409">
    <property type="entry name" value="GroEL-like_apical_dom_sf"/>
</dbReference>
<dbReference type="OrthoDB" id="10248520at2759"/>
<evidence type="ECO:0000256" key="3">
    <source>
        <dbReference type="ARBA" id="ARBA00022840"/>
    </source>
</evidence>
<evidence type="ECO:0000313" key="7">
    <source>
        <dbReference type="RefSeq" id="XP_027206380.1"/>
    </source>
</evidence>
<dbReference type="InParanoid" id="A0A6P6YMF9"/>
<sequence>MSTRVINSSGDLLTKKDSNNDIISTNIQVVKSILDILKSSLGPLGLDKLITTETNEVLITNDGATILNKAHLTHPVAKILCETSHAQDLEVGDGTTSVVILTAFLLSKAKCLIDKGLHPYTIIDGFEKAKSIALQIVQDNAYKISLDDRSVFFEVVSTTLRSKIVNHLSSRLTDIAIDALLPCNLQKDIQVNIDDIAIVKKNTGVLSDSKLINGVLLRNKTVYRTGSTCLHIEDAKIAVIQFPISLPKTNIDQQIQISDNSSLDRLLKQEKIHIYKMVKKFKEIKCNLILIQKNITGEQISNLAIDYLNKANISVVSGVDRDEIRKLCKGMKCEAISSFELLSADKLGSAKLVQDFAGESDAVEILFSAKSRVKTIVIHASNTLTSDEAERSLRDAMCIVKSLITSKAIIPGACAIEITIANLLKKKALETVGVDAEIYKAYAESLENVLITFVENSGMHPIDVLAKIKTMHENGESTVGFDAVTGEIRDVFHQAPKIIQPINLLKSIIKLSTETAQLLLRIDDVVLCRN</sequence>
<dbReference type="SUPFAM" id="SSF48592">
    <property type="entry name" value="GroEL equatorial domain-like"/>
    <property type="match status" value="1"/>
</dbReference>
<dbReference type="PROSITE" id="PS00751">
    <property type="entry name" value="TCP1_2"/>
    <property type="match status" value="1"/>
</dbReference>
<dbReference type="SUPFAM" id="SSF52029">
    <property type="entry name" value="GroEL apical domain-like"/>
    <property type="match status" value="1"/>
</dbReference>
<dbReference type="SUPFAM" id="SSF54849">
    <property type="entry name" value="GroEL-intermediate domain like"/>
    <property type="match status" value="1"/>
</dbReference>
<evidence type="ECO:0000256" key="5">
    <source>
        <dbReference type="RuleBase" id="RU004187"/>
    </source>
</evidence>
<evidence type="ECO:0000256" key="2">
    <source>
        <dbReference type="ARBA" id="ARBA00022741"/>
    </source>
</evidence>
<dbReference type="KEGG" id="dpte:113799881"/>
<protein>
    <submittedName>
        <fullName evidence="7">T-complex protein 1 subunit delta-like</fullName>
    </submittedName>
</protein>
<keyword evidence="4 5" id="KW-0143">Chaperone</keyword>
<dbReference type="PROSITE" id="PS00750">
    <property type="entry name" value="TCP1_1"/>
    <property type="match status" value="1"/>
</dbReference>
<keyword evidence="6" id="KW-1185">Reference proteome</keyword>
<evidence type="ECO:0000256" key="4">
    <source>
        <dbReference type="ARBA" id="ARBA00023186"/>
    </source>
</evidence>
<dbReference type="Proteomes" id="UP000515146">
    <property type="component" value="Unplaced"/>
</dbReference>